<dbReference type="SUPFAM" id="SSF46894">
    <property type="entry name" value="C-terminal effector domain of the bipartite response regulators"/>
    <property type="match status" value="1"/>
</dbReference>
<dbReference type="SMART" id="SM00421">
    <property type="entry name" value="HTH_LUXR"/>
    <property type="match status" value="1"/>
</dbReference>
<name>A0A075UY07_9PSEU</name>
<dbReference type="InterPro" id="IPR016032">
    <property type="entry name" value="Sig_transdc_resp-reg_C-effctor"/>
</dbReference>
<evidence type="ECO:0000313" key="3">
    <source>
        <dbReference type="Proteomes" id="UP000028492"/>
    </source>
</evidence>
<dbReference type="RefSeq" id="WP_038514799.1">
    <property type="nucleotide sequence ID" value="NZ_CP008953.1"/>
</dbReference>
<dbReference type="KEGG" id="aja:AJAP_22205"/>
<keyword evidence="3" id="KW-1185">Reference proteome</keyword>
<dbReference type="STRING" id="208439.AJAP_22205"/>
<gene>
    <name evidence="2" type="ORF">AJAP_22205</name>
</gene>
<dbReference type="Pfam" id="PF13384">
    <property type="entry name" value="HTH_23"/>
    <property type="match status" value="1"/>
</dbReference>
<dbReference type="InterPro" id="IPR051797">
    <property type="entry name" value="TrmB-like"/>
</dbReference>
<dbReference type="PANTHER" id="PTHR34293">
    <property type="entry name" value="HTH-TYPE TRANSCRIPTIONAL REGULATOR TRMBL2"/>
    <property type="match status" value="1"/>
</dbReference>
<protein>
    <recommendedName>
        <fullName evidence="1">HTH luxR-type domain-containing protein</fullName>
    </recommendedName>
</protein>
<sequence length="305" mass="32646">MLAESRGLSVEAEQLYRALLEGRPGPPGAELAELERFGLIRAGESGVEVCPPRAALSAFAAQHEAAAVRAREAAEVLGAAYSLRTGRDADFVEVLRSRDEVIATFEAMQTQAGVDIVALDPGSYMSPKAEVSTVQPGSMARGIAYRVVYDSSVLRTDDGFAQVQSSIALGEQARVFPRLPLKLVIADSNRALIAVPNSDAGDVLALLIHPSMLLSALIELFESFWRMGVPVRAGGPDDAEATQEPTVATRRLLALLSGGLTDEAIARELGISERTVLRRISRLQQLLGAQTRFQLGAQASRQGWL</sequence>
<dbReference type="InterPro" id="IPR000792">
    <property type="entry name" value="Tscrpt_reg_LuxR_C"/>
</dbReference>
<evidence type="ECO:0000313" key="2">
    <source>
        <dbReference type="EMBL" id="AIG77299.1"/>
    </source>
</evidence>
<dbReference type="EMBL" id="CP008953">
    <property type="protein sequence ID" value="AIG77299.1"/>
    <property type="molecule type" value="Genomic_DNA"/>
</dbReference>
<dbReference type="Gene3D" id="1.10.10.10">
    <property type="entry name" value="Winged helix-like DNA-binding domain superfamily/Winged helix DNA-binding domain"/>
    <property type="match status" value="1"/>
</dbReference>
<reference evidence="2 3" key="1">
    <citation type="journal article" date="2014" name="J. Biotechnol.">
        <title>Complete genome sequence of the actinobacterium Amycolatopsis japonica MG417-CF17(T) (=DSM 44213T) producing (S,S)-N,N'-ethylenediaminedisuccinic acid.</title>
        <authorList>
            <person name="Stegmann E."/>
            <person name="Albersmeier A."/>
            <person name="Spohn M."/>
            <person name="Gert H."/>
            <person name="Weber T."/>
            <person name="Wohlleben W."/>
            <person name="Kalinowski J."/>
            <person name="Ruckert C."/>
        </authorList>
    </citation>
    <scope>NUCLEOTIDE SEQUENCE [LARGE SCALE GENOMIC DNA]</scope>
    <source>
        <strain evidence="3">MG417-CF17 (DSM 44213)</strain>
    </source>
</reference>
<dbReference type="Proteomes" id="UP000028492">
    <property type="component" value="Chromosome"/>
</dbReference>
<dbReference type="CDD" id="cd06170">
    <property type="entry name" value="LuxR_C_like"/>
    <property type="match status" value="1"/>
</dbReference>
<proteinExistence type="predicted"/>
<dbReference type="eggNOG" id="COG2197">
    <property type="taxonomic scope" value="Bacteria"/>
</dbReference>
<feature type="domain" description="HTH luxR-type" evidence="1">
    <location>
        <begin position="242"/>
        <end position="299"/>
    </location>
</feature>
<dbReference type="PANTHER" id="PTHR34293:SF1">
    <property type="entry name" value="HTH-TYPE TRANSCRIPTIONAL REGULATOR TRMBL2"/>
    <property type="match status" value="1"/>
</dbReference>
<dbReference type="GO" id="GO:0006355">
    <property type="term" value="P:regulation of DNA-templated transcription"/>
    <property type="evidence" value="ECO:0007669"/>
    <property type="project" value="InterPro"/>
</dbReference>
<dbReference type="HOGENOM" id="CLU_056943_1_1_11"/>
<accession>A0A075UY07</accession>
<organism evidence="2 3">
    <name type="scientific">Amycolatopsis japonica</name>
    <dbReference type="NCBI Taxonomy" id="208439"/>
    <lineage>
        <taxon>Bacteria</taxon>
        <taxon>Bacillati</taxon>
        <taxon>Actinomycetota</taxon>
        <taxon>Actinomycetes</taxon>
        <taxon>Pseudonocardiales</taxon>
        <taxon>Pseudonocardiaceae</taxon>
        <taxon>Amycolatopsis</taxon>
        <taxon>Amycolatopsis japonica group</taxon>
    </lineage>
</organism>
<dbReference type="InterPro" id="IPR036388">
    <property type="entry name" value="WH-like_DNA-bd_sf"/>
</dbReference>
<dbReference type="AlphaFoldDB" id="A0A075UY07"/>
<evidence type="ECO:0000259" key="1">
    <source>
        <dbReference type="SMART" id="SM00421"/>
    </source>
</evidence>
<dbReference type="GO" id="GO:0003677">
    <property type="term" value="F:DNA binding"/>
    <property type="evidence" value="ECO:0007669"/>
    <property type="project" value="InterPro"/>
</dbReference>